<evidence type="ECO:0000313" key="9">
    <source>
        <dbReference type="Proteomes" id="UP000340077"/>
    </source>
</evidence>
<dbReference type="InterPro" id="IPR029058">
    <property type="entry name" value="AB_hydrolase_fold"/>
</dbReference>
<comment type="similarity">
    <text evidence="1 7">Belongs to the esterase D family.</text>
</comment>
<dbReference type="GO" id="GO:0046294">
    <property type="term" value="P:formaldehyde catabolic process"/>
    <property type="evidence" value="ECO:0007669"/>
    <property type="project" value="InterPro"/>
</dbReference>
<keyword evidence="9" id="KW-1185">Reference proteome</keyword>
<dbReference type="AlphaFoldDB" id="A0A5M3PPG0"/>
<dbReference type="FunFam" id="3.40.50.1820:FF:000002">
    <property type="entry name" value="S-formylglutathione hydrolase"/>
    <property type="match status" value="1"/>
</dbReference>
<evidence type="ECO:0000256" key="3">
    <source>
        <dbReference type="ARBA" id="ARBA00022801"/>
    </source>
</evidence>
<comment type="caution">
    <text evidence="8">The sequence shown here is derived from an EMBL/GenBank/DDBJ whole genome shotgun (WGS) entry which is preliminary data.</text>
</comment>
<dbReference type="PANTHER" id="PTHR10061:SF1">
    <property type="entry name" value="S-FORMYLGLUTATHIONE HYDROLASE YEIG"/>
    <property type="match status" value="1"/>
</dbReference>
<dbReference type="GO" id="GO:0005829">
    <property type="term" value="C:cytosol"/>
    <property type="evidence" value="ECO:0007669"/>
    <property type="project" value="TreeGrafter"/>
</dbReference>
<dbReference type="InterPro" id="IPR000801">
    <property type="entry name" value="Esterase-like"/>
</dbReference>
<dbReference type="Pfam" id="PF00756">
    <property type="entry name" value="Esterase"/>
    <property type="match status" value="1"/>
</dbReference>
<dbReference type="Proteomes" id="UP000340077">
    <property type="component" value="Unassembled WGS sequence"/>
</dbReference>
<dbReference type="EC" id="3.1.2.12" evidence="5 7"/>
<keyword evidence="2 7" id="KW-0719">Serine esterase</keyword>
<feature type="active site" description="Charge relay system" evidence="6">
    <location>
        <position position="228"/>
    </location>
</feature>
<feature type="active site" description="Charge relay system" evidence="6">
    <location>
        <position position="152"/>
    </location>
</feature>
<name>A0A5M3PPG0_9GAMM</name>
<sequence>MEVPMTIENLSSNKSFGGWHKQYSHRSETLGCRMRFAIYLPPGVANGEKVPVLYWLSGLTCTDENFMQKAGAHRVAAELGIAIVAPDTSPRGDDVADDERYDLGQGAGFYVNATESPWYPHYRMYDYVLNELPSLIESVFPVTDQRSIAGHSMGGHGALVLALRNPERFQSVSAFSPISNPANCPWGKKAFTAYLGKDTARWAEYDASLLMRDATQFVPALVDQGDADNFLSEQLQPEALEAAASISNYPLELNFREGYDHSYFFIASFIDQHLRFHGGHLECVPLSAA</sequence>
<evidence type="ECO:0000256" key="5">
    <source>
        <dbReference type="NCBIfam" id="TIGR02821"/>
    </source>
</evidence>
<comment type="function">
    <text evidence="7">Serine hydrolase involved in the detoxification of formaldehyde.</text>
</comment>
<evidence type="ECO:0000256" key="4">
    <source>
        <dbReference type="ARBA" id="ARBA00047590"/>
    </source>
</evidence>
<keyword evidence="3 7" id="KW-0378">Hydrolase</keyword>
<gene>
    <name evidence="8" type="primary">frmB</name>
    <name evidence="8" type="ORF">MS5N3_22540</name>
</gene>
<dbReference type="NCBIfam" id="TIGR02821">
    <property type="entry name" value="fghA_ester_D"/>
    <property type="match status" value="1"/>
</dbReference>
<reference evidence="8 9" key="1">
    <citation type="journal article" date="2019" name="J. Gen. Appl. Microbiol.">
        <title>Aerobic degradation of cis-dichloroethene by the marine bacterium Marinobacter salsuginis strain 5N-3.</title>
        <authorList>
            <person name="Inoue Y."/>
            <person name="Fukunaga Y."/>
            <person name="Katsumata H."/>
            <person name="Ohji S."/>
            <person name="Hosoyama A."/>
            <person name="Mori K."/>
            <person name="Ando K."/>
        </authorList>
    </citation>
    <scope>NUCLEOTIDE SEQUENCE [LARGE SCALE GENOMIC DNA]</scope>
    <source>
        <strain evidence="8 9">5N-3</strain>
    </source>
</reference>
<proteinExistence type="inferred from homology"/>
<feature type="active site" description="Charge relay system" evidence="6">
    <location>
        <position position="261"/>
    </location>
</feature>
<evidence type="ECO:0000256" key="1">
    <source>
        <dbReference type="ARBA" id="ARBA00005622"/>
    </source>
</evidence>
<evidence type="ECO:0000256" key="2">
    <source>
        <dbReference type="ARBA" id="ARBA00022487"/>
    </source>
</evidence>
<dbReference type="InterPro" id="IPR014186">
    <property type="entry name" value="S-formylglutathione_hydrol"/>
</dbReference>
<dbReference type="PANTHER" id="PTHR10061">
    <property type="entry name" value="S-FORMYLGLUTATHIONE HYDROLASE"/>
    <property type="match status" value="1"/>
</dbReference>
<dbReference type="EMBL" id="BGZH01000001">
    <property type="protein sequence ID" value="GBO84803.1"/>
    <property type="molecule type" value="Genomic_DNA"/>
</dbReference>
<dbReference type="SUPFAM" id="SSF53474">
    <property type="entry name" value="alpha/beta-Hydrolases"/>
    <property type="match status" value="1"/>
</dbReference>
<evidence type="ECO:0000256" key="7">
    <source>
        <dbReference type="RuleBase" id="RU363068"/>
    </source>
</evidence>
<organism evidence="8 9">
    <name type="scientific">Marinobacter salsuginis</name>
    <dbReference type="NCBI Taxonomy" id="418719"/>
    <lineage>
        <taxon>Bacteria</taxon>
        <taxon>Pseudomonadati</taxon>
        <taxon>Pseudomonadota</taxon>
        <taxon>Gammaproteobacteria</taxon>
        <taxon>Pseudomonadales</taxon>
        <taxon>Marinobacteraceae</taxon>
        <taxon>Marinobacter</taxon>
    </lineage>
</organism>
<accession>A0A5M3PPG0</accession>
<dbReference type="Gene3D" id="3.40.50.1820">
    <property type="entry name" value="alpha/beta hydrolase"/>
    <property type="match status" value="1"/>
</dbReference>
<protein>
    <recommendedName>
        <fullName evidence="5 7">S-formylglutathione hydrolase</fullName>
        <ecNumber evidence="5 7">3.1.2.12</ecNumber>
    </recommendedName>
</protein>
<evidence type="ECO:0000313" key="8">
    <source>
        <dbReference type="EMBL" id="GBO84803.1"/>
    </source>
</evidence>
<comment type="catalytic activity">
    <reaction evidence="4 7">
        <text>S-formylglutathione + H2O = formate + glutathione + H(+)</text>
        <dbReference type="Rhea" id="RHEA:14961"/>
        <dbReference type="ChEBI" id="CHEBI:15377"/>
        <dbReference type="ChEBI" id="CHEBI:15378"/>
        <dbReference type="ChEBI" id="CHEBI:15740"/>
        <dbReference type="ChEBI" id="CHEBI:57688"/>
        <dbReference type="ChEBI" id="CHEBI:57925"/>
        <dbReference type="EC" id="3.1.2.12"/>
    </reaction>
</comment>
<evidence type="ECO:0000256" key="6">
    <source>
        <dbReference type="PIRSR" id="PIRSR614186-1"/>
    </source>
</evidence>
<dbReference type="GO" id="GO:0052689">
    <property type="term" value="F:carboxylic ester hydrolase activity"/>
    <property type="evidence" value="ECO:0007669"/>
    <property type="project" value="UniProtKB-KW"/>
</dbReference>
<dbReference type="GO" id="GO:0018738">
    <property type="term" value="F:S-formylglutathione hydrolase activity"/>
    <property type="evidence" value="ECO:0007669"/>
    <property type="project" value="UniProtKB-UniRule"/>
</dbReference>